<dbReference type="EMBL" id="VXPY01000013">
    <property type="protein sequence ID" value="MYD89057.1"/>
    <property type="molecule type" value="Genomic_DNA"/>
</dbReference>
<dbReference type="InterPro" id="IPR002758">
    <property type="entry name" value="Cation_antiport_E"/>
</dbReference>
<sequence>MTQDTARLATERFAVWRHLIMLVGNTLMAILWMVFNSTFTLRTAAGGFLFVAVVLTIYRRSYLRWLARIFLYTGYLTWQIAASCIEVAVNILTGKRHRQALVAYELRADTDIETLLLASSITLTPGTIAVDSRFRPDGRRLLYVHLLDGRDPEQFRLQTRRGFERRIMQLARE</sequence>
<evidence type="ECO:0000256" key="1">
    <source>
        <dbReference type="ARBA" id="ARBA00004651"/>
    </source>
</evidence>
<evidence type="ECO:0000313" key="8">
    <source>
        <dbReference type="EMBL" id="MYD89057.1"/>
    </source>
</evidence>
<comment type="subcellular location">
    <subcellularLocation>
        <location evidence="1">Cell membrane</location>
        <topology evidence="1">Multi-pass membrane protein</topology>
    </subcellularLocation>
</comment>
<evidence type="ECO:0008006" key="9">
    <source>
        <dbReference type="Google" id="ProtNLM"/>
    </source>
</evidence>
<proteinExistence type="inferred from homology"/>
<protein>
    <recommendedName>
        <fullName evidence="9">Na+/H+ antiporter subunit E</fullName>
    </recommendedName>
</protein>
<dbReference type="PANTHER" id="PTHR34584:SF1">
    <property type="entry name" value="NA(+)_H(+) ANTIPORTER SUBUNIT E1"/>
    <property type="match status" value="1"/>
</dbReference>
<evidence type="ECO:0000256" key="4">
    <source>
        <dbReference type="ARBA" id="ARBA00022692"/>
    </source>
</evidence>
<keyword evidence="4 7" id="KW-0812">Transmembrane</keyword>
<feature type="transmembrane region" description="Helical" evidence="7">
    <location>
        <begin position="41"/>
        <end position="58"/>
    </location>
</feature>
<comment type="caution">
    <text evidence="8">The sequence shown here is derived from an EMBL/GenBank/DDBJ whole genome shotgun (WGS) entry which is preliminary data.</text>
</comment>
<evidence type="ECO:0000256" key="5">
    <source>
        <dbReference type="ARBA" id="ARBA00022989"/>
    </source>
</evidence>
<evidence type="ECO:0000256" key="2">
    <source>
        <dbReference type="ARBA" id="ARBA00006228"/>
    </source>
</evidence>
<evidence type="ECO:0000256" key="6">
    <source>
        <dbReference type="ARBA" id="ARBA00023136"/>
    </source>
</evidence>
<keyword evidence="3" id="KW-1003">Cell membrane</keyword>
<comment type="similarity">
    <text evidence="2">Belongs to the CPA3 antiporters (TC 2.A.63) subunit E family.</text>
</comment>
<name>A0A6B1DP38_9CHLR</name>
<dbReference type="GO" id="GO:0005886">
    <property type="term" value="C:plasma membrane"/>
    <property type="evidence" value="ECO:0007669"/>
    <property type="project" value="UniProtKB-SubCell"/>
</dbReference>
<dbReference type="GO" id="GO:0008324">
    <property type="term" value="F:monoatomic cation transmembrane transporter activity"/>
    <property type="evidence" value="ECO:0007669"/>
    <property type="project" value="InterPro"/>
</dbReference>
<keyword evidence="5 7" id="KW-1133">Transmembrane helix</keyword>
<dbReference type="PANTHER" id="PTHR34584">
    <property type="entry name" value="NA(+)/H(+) ANTIPORTER SUBUNIT E1"/>
    <property type="match status" value="1"/>
</dbReference>
<organism evidence="8">
    <name type="scientific">Caldilineaceae bacterium SB0662_bin_9</name>
    <dbReference type="NCBI Taxonomy" id="2605258"/>
    <lineage>
        <taxon>Bacteria</taxon>
        <taxon>Bacillati</taxon>
        <taxon>Chloroflexota</taxon>
        <taxon>Caldilineae</taxon>
        <taxon>Caldilineales</taxon>
        <taxon>Caldilineaceae</taxon>
    </lineage>
</organism>
<accession>A0A6B1DP38</accession>
<dbReference type="AlphaFoldDB" id="A0A6B1DP38"/>
<reference evidence="8" key="1">
    <citation type="submission" date="2019-09" db="EMBL/GenBank/DDBJ databases">
        <title>Characterisation of the sponge microbiome using genome-centric metagenomics.</title>
        <authorList>
            <person name="Engelberts J.P."/>
            <person name="Robbins S.J."/>
            <person name="De Goeij J.M."/>
            <person name="Aranda M."/>
            <person name="Bell S.C."/>
            <person name="Webster N.S."/>
        </authorList>
    </citation>
    <scope>NUCLEOTIDE SEQUENCE</scope>
    <source>
        <strain evidence="8">SB0662_bin_9</strain>
    </source>
</reference>
<dbReference type="Pfam" id="PF01899">
    <property type="entry name" value="MNHE"/>
    <property type="match status" value="1"/>
</dbReference>
<evidence type="ECO:0000256" key="3">
    <source>
        <dbReference type="ARBA" id="ARBA00022475"/>
    </source>
</evidence>
<evidence type="ECO:0000256" key="7">
    <source>
        <dbReference type="SAM" id="Phobius"/>
    </source>
</evidence>
<gene>
    <name evidence="8" type="ORF">F4Y08_01790</name>
</gene>
<feature type="transmembrane region" description="Helical" evidence="7">
    <location>
        <begin position="15"/>
        <end position="35"/>
    </location>
</feature>
<keyword evidence="6 7" id="KW-0472">Membrane</keyword>